<dbReference type="InterPro" id="IPR020040">
    <property type="entry name" value="Ribosomal_uL6_a/b-dom"/>
</dbReference>
<keyword evidence="2 5" id="KW-0694">RNA-binding</keyword>
<keyword evidence="4 5" id="KW-0687">Ribonucleoprotein</keyword>
<dbReference type="GO" id="GO:0002181">
    <property type="term" value="P:cytoplasmic translation"/>
    <property type="evidence" value="ECO:0007669"/>
    <property type="project" value="TreeGrafter"/>
</dbReference>
<dbReference type="Gene3D" id="3.90.930.12">
    <property type="entry name" value="Ribosomal protein L6, alpha-beta domain"/>
    <property type="match status" value="2"/>
</dbReference>
<dbReference type="GeneID" id="26099346"/>
<dbReference type="KEGG" id="pdl:Pyrde_1007"/>
<dbReference type="EMBL" id="CP013011">
    <property type="protein sequence ID" value="ALL01055.1"/>
    <property type="molecule type" value="Genomic_DNA"/>
</dbReference>
<dbReference type="InterPro" id="IPR002359">
    <property type="entry name" value="Ribosomal_uL6_CS2"/>
</dbReference>
<dbReference type="NCBIfam" id="NF004037">
    <property type="entry name" value="PRK05518.1"/>
    <property type="match status" value="1"/>
</dbReference>
<dbReference type="FunFam" id="3.90.930.12:FF:000008">
    <property type="entry name" value="50S ribosomal protein L6"/>
    <property type="match status" value="1"/>
</dbReference>
<feature type="domain" description="Large ribosomal subunit protein uL6 alpha-beta" evidence="6">
    <location>
        <begin position="102"/>
        <end position="176"/>
    </location>
</feature>
<accession>A0A0P0N3F1</accession>
<dbReference type="PROSITE" id="PS00700">
    <property type="entry name" value="RIBOSOMAL_L6_2"/>
    <property type="match status" value="1"/>
</dbReference>
<dbReference type="PATRIC" id="fig|1273541.4.peg.1083"/>
<feature type="domain" description="Large ribosomal subunit protein uL6 alpha-beta" evidence="6">
    <location>
        <begin position="13"/>
        <end position="90"/>
    </location>
</feature>
<dbReference type="PANTHER" id="PTHR11655">
    <property type="entry name" value="60S/50S RIBOSOMAL PROTEIN L6/L9"/>
    <property type="match status" value="1"/>
</dbReference>
<organism evidence="7 9">
    <name type="scientific">Pyrodictium delaneyi</name>
    <dbReference type="NCBI Taxonomy" id="1273541"/>
    <lineage>
        <taxon>Archaea</taxon>
        <taxon>Thermoproteota</taxon>
        <taxon>Thermoprotei</taxon>
        <taxon>Desulfurococcales</taxon>
        <taxon>Pyrodictiaceae</taxon>
        <taxon>Pyrodictium</taxon>
    </lineage>
</organism>
<evidence type="ECO:0000313" key="7">
    <source>
        <dbReference type="EMBL" id="ALL01055.1"/>
    </source>
</evidence>
<dbReference type="Proteomes" id="UP000196694">
    <property type="component" value="Unassembled WGS sequence"/>
</dbReference>
<dbReference type="HAMAP" id="MF_01365_A">
    <property type="entry name" value="Ribosomal_uL6_A"/>
    <property type="match status" value="1"/>
</dbReference>
<dbReference type="PANTHER" id="PTHR11655:SF16">
    <property type="entry name" value="60S RIBOSOMAL PROTEIN L9"/>
    <property type="match status" value="1"/>
</dbReference>
<dbReference type="SUPFAM" id="SSF56053">
    <property type="entry name" value="Ribosomal protein L6"/>
    <property type="match status" value="2"/>
</dbReference>
<evidence type="ECO:0000256" key="1">
    <source>
        <dbReference type="ARBA" id="ARBA00022730"/>
    </source>
</evidence>
<gene>
    <name evidence="5" type="primary">rpl6</name>
    <name evidence="8" type="ORF">Pdsh_00610</name>
    <name evidence="7" type="ORF">Pyrde_1007</name>
</gene>
<dbReference type="AlphaFoldDB" id="A0A0P0N3F1"/>
<sequence>MAKLVHIAEEVPIPEGVEVSVDGLKVTVRGPKGELTRDFSHARGVIIRVDEDEEGKKVVVEAYFANRRLKALVGTIAAHIENMITGVTKGFRYKLKIVFSHFPVTVKVQGDKVVIENFLGEKAPRVARIMPGVTVKVQKDDVIVEGIDIEAVGQTAANIELATKVKDKDRRVFVDGIYIYEKGVAE</sequence>
<dbReference type="GO" id="GO:0022625">
    <property type="term" value="C:cytosolic large ribosomal subunit"/>
    <property type="evidence" value="ECO:0007669"/>
    <property type="project" value="UniProtKB-UniRule"/>
</dbReference>
<dbReference type="InterPro" id="IPR000702">
    <property type="entry name" value="Ribosomal_uL6-like"/>
</dbReference>
<reference evidence="7 9" key="1">
    <citation type="submission" date="2015-10" db="EMBL/GenBank/DDBJ databases">
        <title>Complete genome sequence of hyperthermophilic archaeon Pyrodictium delaneyi Su06.</title>
        <authorList>
            <person name="Jung J.-H."/>
            <person name="Lin J."/>
            <person name="Holden J.F."/>
            <person name="Park C.-S."/>
        </authorList>
    </citation>
    <scope>NUCLEOTIDE SEQUENCE [LARGE SCALE GENOMIC DNA]</scope>
    <source>
        <strain evidence="7 9">Su06</strain>
    </source>
</reference>
<dbReference type="NCBIfam" id="TIGR03653">
    <property type="entry name" value="uL6_arch"/>
    <property type="match status" value="1"/>
</dbReference>
<evidence type="ECO:0000256" key="3">
    <source>
        <dbReference type="ARBA" id="ARBA00022980"/>
    </source>
</evidence>
<dbReference type="Pfam" id="PF00347">
    <property type="entry name" value="Ribosomal_L6"/>
    <property type="match status" value="2"/>
</dbReference>
<reference evidence="8 10" key="2">
    <citation type="submission" date="2017-05" db="EMBL/GenBank/DDBJ databases">
        <title>The draft genome of the hyperthermophilic archaeon 'Pyrodictium delaneyi strain Hulk', an iron and nitrate reducer, reveals the capacity for sulfate reduction.</title>
        <authorList>
            <person name="Demey L.M."/>
            <person name="Miller C."/>
            <person name="Manzella M."/>
            <person name="Reguera G."/>
            <person name="Kashefi K."/>
        </authorList>
    </citation>
    <scope>NUCLEOTIDE SEQUENCE [LARGE SCALE GENOMIC DNA]</scope>
    <source>
        <strain evidence="8 10">Hulk</strain>
    </source>
</reference>
<dbReference type="InterPro" id="IPR019907">
    <property type="entry name" value="Ribosomal_uL6_arc"/>
</dbReference>
<proteinExistence type="inferred from homology"/>
<dbReference type="EMBL" id="NCQP01000001">
    <property type="protein sequence ID" value="OWJ55355.1"/>
    <property type="molecule type" value="Genomic_DNA"/>
</dbReference>
<evidence type="ECO:0000256" key="2">
    <source>
        <dbReference type="ARBA" id="ARBA00022884"/>
    </source>
</evidence>
<evidence type="ECO:0000259" key="6">
    <source>
        <dbReference type="Pfam" id="PF00347"/>
    </source>
</evidence>
<keyword evidence="10" id="KW-1185">Reference proteome</keyword>
<dbReference type="FunFam" id="3.90.930.12:FF:000004">
    <property type="entry name" value="60S ribosomal protein L9"/>
    <property type="match status" value="1"/>
</dbReference>
<evidence type="ECO:0000313" key="10">
    <source>
        <dbReference type="Proteomes" id="UP000196694"/>
    </source>
</evidence>
<comment type="subunit">
    <text evidence="5">Part of the 50S ribosomal subunit.</text>
</comment>
<evidence type="ECO:0000256" key="4">
    <source>
        <dbReference type="ARBA" id="ARBA00023274"/>
    </source>
</evidence>
<dbReference type="STRING" id="1273541.Pyrde_1007"/>
<dbReference type="PIRSF" id="PIRSF002162">
    <property type="entry name" value="Ribosomal_L6"/>
    <property type="match status" value="1"/>
</dbReference>
<evidence type="ECO:0000256" key="5">
    <source>
        <dbReference type="HAMAP-Rule" id="MF_01365"/>
    </source>
</evidence>
<keyword evidence="3 5" id="KW-0689">Ribosomal protein</keyword>
<dbReference type="GO" id="GO:0019843">
    <property type="term" value="F:rRNA binding"/>
    <property type="evidence" value="ECO:0007669"/>
    <property type="project" value="UniProtKB-UniRule"/>
</dbReference>
<dbReference type="InterPro" id="IPR036789">
    <property type="entry name" value="Ribosomal_uL6-like_a/b-dom_sf"/>
</dbReference>
<dbReference type="Proteomes" id="UP000058613">
    <property type="component" value="Chromosome"/>
</dbReference>
<evidence type="ECO:0000313" key="9">
    <source>
        <dbReference type="Proteomes" id="UP000058613"/>
    </source>
</evidence>
<keyword evidence="1 5" id="KW-0699">rRNA-binding</keyword>
<dbReference type="RefSeq" id="WP_055408779.1">
    <property type="nucleotide sequence ID" value="NZ_CP013011.1"/>
</dbReference>
<dbReference type="GO" id="GO:0003735">
    <property type="term" value="F:structural constituent of ribosome"/>
    <property type="evidence" value="ECO:0007669"/>
    <property type="project" value="UniProtKB-UniRule"/>
</dbReference>
<evidence type="ECO:0000313" key="8">
    <source>
        <dbReference type="EMBL" id="OWJ55355.1"/>
    </source>
</evidence>
<dbReference type="OrthoDB" id="7144at2157"/>
<comment type="function">
    <text evidence="5">This protein binds to the 23S rRNA, and is important in its secondary structure. It is located near the subunit interface in the base of the L7/L12 stalk, and near the tRNA binding site of the peptidyltransferase center.</text>
</comment>
<comment type="similarity">
    <text evidence="5">Belongs to the universal ribosomal protein uL6 family.</text>
</comment>
<protein>
    <recommendedName>
        <fullName evidence="5">Large ribosomal subunit protein uL6</fullName>
    </recommendedName>
</protein>
<name>A0A0P0N3F1_9CREN</name>